<dbReference type="PANTHER" id="PTHR13318">
    <property type="entry name" value="PARTNER OF PAIRED, ISOFORM B-RELATED"/>
    <property type="match status" value="1"/>
</dbReference>
<dbReference type="OrthoDB" id="258373at2759"/>
<dbReference type="Proteomes" id="UP000419144">
    <property type="component" value="Unassembled WGS sequence"/>
</dbReference>
<dbReference type="SUPFAM" id="SSF52047">
    <property type="entry name" value="RNI-like"/>
    <property type="match status" value="1"/>
</dbReference>
<dbReference type="GO" id="GO:0019005">
    <property type="term" value="C:SCF ubiquitin ligase complex"/>
    <property type="evidence" value="ECO:0007669"/>
    <property type="project" value="TreeGrafter"/>
</dbReference>
<dbReference type="InterPro" id="IPR032675">
    <property type="entry name" value="LRR_dom_sf"/>
</dbReference>
<dbReference type="AlphaFoldDB" id="A0A640KQQ7"/>
<organism evidence="1 2">
    <name type="scientific">Leishmania tarentolae</name>
    <name type="common">Sauroleishmania tarentolae</name>
    <dbReference type="NCBI Taxonomy" id="5689"/>
    <lineage>
        <taxon>Eukaryota</taxon>
        <taxon>Discoba</taxon>
        <taxon>Euglenozoa</taxon>
        <taxon>Kinetoplastea</taxon>
        <taxon>Metakinetoplastina</taxon>
        <taxon>Trypanosomatida</taxon>
        <taxon>Trypanosomatidae</taxon>
        <taxon>Leishmaniinae</taxon>
        <taxon>Leishmania</taxon>
        <taxon>lizard Leishmania</taxon>
    </lineage>
</organism>
<name>A0A640KQQ7_LEITA</name>
<proteinExistence type="predicted"/>
<dbReference type="VEuPathDB" id="TriTrypDB:LtaPh_3400500"/>
<gene>
    <name evidence="1" type="ORF">LtaPh_3400500</name>
</gene>
<evidence type="ECO:0000313" key="1">
    <source>
        <dbReference type="EMBL" id="GET92090.1"/>
    </source>
</evidence>
<evidence type="ECO:0000313" key="2">
    <source>
        <dbReference type="Proteomes" id="UP000419144"/>
    </source>
</evidence>
<dbReference type="GO" id="GO:0031146">
    <property type="term" value="P:SCF-dependent proteasomal ubiquitin-dependent protein catabolic process"/>
    <property type="evidence" value="ECO:0007669"/>
    <property type="project" value="TreeGrafter"/>
</dbReference>
<evidence type="ECO:0008006" key="3">
    <source>
        <dbReference type="Google" id="ProtNLM"/>
    </source>
</evidence>
<sequence>MSVPVLVEIRHFHESGERSSLWKRRQLMYACLSPAARALGLMTIEGLTIGAVLFRQEETEMNITIVKDESPPPVGWWRFSGDVTVASHNAPWCACGVISVIRNAWCACRVRRVELTSDDDVDDVVQGQVLRTLCLLENDVVSLHLGKVYIKDDQLTRFLRRLNVLSLDGCDGRIEKWMGCLSKTAEVVKISDCFCVSEATLACMPAATVRHLTLDNTNVTASHLNHLKWTDYLQTLSLMDCRKIHSLQIGAFPELRRLFLCRTPIENESLKGVESCSHLRIVNLGGCQEVNDVNVLGALKQLRELFLHGTGVTDGGIAAIASCEGLEKLNLGGCISISDVNHLGRLANLLELHLWSTRVTNAGIRGLASCCAMVELILDDCVRITDVSPLGCLQSLRWLSLIGTEVDAHGVKALIQSQKLETLALGGTRIAHPPKLWSHEAIVEYLENFL</sequence>
<dbReference type="Gene3D" id="3.80.10.10">
    <property type="entry name" value="Ribonuclease Inhibitor"/>
    <property type="match status" value="1"/>
</dbReference>
<comment type="caution">
    <text evidence="1">The sequence shown here is derived from an EMBL/GenBank/DDBJ whole genome shotgun (WGS) entry which is preliminary data.</text>
</comment>
<accession>A0A640KQQ7</accession>
<keyword evidence="2" id="KW-1185">Reference proteome</keyword>
<reference evidence="1" key="1">
    <citation type="submission" date="2019-11" db="EMBL/GenBank/DDBJ databases">
        <title>Leishmania tarentolae CDS.</title>
        <authorList>
            <person name="Goto Y."/>
            <person name="Yamagishi J."/>
        </authorList>
    </citation>
    <scope>NUCLEOTIDE SEQUENCE [LARGE SCALE GENOMIC DNA]</scope>
    <source>
        <strain evidence="1">Parrot Tar II</strain>
    </source>
</reference>
<dbReference type="EMBL" id="BLBS01000054">
    <property type="protein sequence ID" value="GET92090.1"/>
    <property type="molecule type" value="Genomic_DNA"/>
</dbReference>
<protein>
    <recommendedName>
        <fullName evidence="3">Leucine-rich repeat protein (LRRP)</fullName>
    </recommendedName>
</protein>